<evidence type="ECO:0000256" key="3">
    <source>
        <dbReference type="ARBA" id="ARBA00023015"/>
    </source>
</evidence>
<dbReference type="PROSITE" id="PS51697">
    <property type="entry name" value="ALOG"/>
    <property type="match status" value="1"/>
</dbReference>
<evidence type="ECO:0000256" key="6">
    <source>
        <dbReference type="ARBA" id="ARBA00023242"/>
    </source>
</evidence>
<keyword evidence="9" id="KW-1185">Reference proteome</keyword>
<gene>
    <name evidence="8" type="ORF">PLOB_00022064</name>
</gene>
<accession>A0ABN8NLG5</accession>
<dbReference type="Proteomes" id="UP001159405">
    <property type="component" value="Unassembled WGS sequence"/>
</dbReference>
<evidence type="ECO:0000313" key="9">
    <source>
        <dbReference type="Proteomes" id="UP001159405"/>
    </source>
</evidence>
<proteinExistence type="inferred from homology"/>
<comment type="similarity">
    <text evidence="2">Belongs to the plant homeotic and developmental regulators ALOG protein family.</text>
</comment>
<dbReference type="InterPro" id="IPR006936">
    <property type="entry name" value="ALOG_dom"/>
</dbReference>
<organism evidence="8 9">
    <name type="scientific">Porites lobata</name>
    <dbReference type="NCBI Taxonomy" id="104759"/>
    <lineage>
        <taxon>Eukaryota</taxon>
        <taxon>Metazoa</taxon>
        <taxon>Cnidaria</taxon>
        <taxon>Anthozoa</taxon>
        <taxon>Hexacorallia</taxon>
        <taxon>Scleractinia</taxon>
        <taxon>Fungiina</taxon>
        <taxon>Poritidae</taxon>
        <taxon>Porites</taxon>
    </lineage>
</organism>
<dbReference type="InterPro" id="IPR040222">
    <property type="entry name" value="ALOG"/>
</dbReference>
<dbReference type="PANTHER" id="PTHR31165">
    <property type="entry name" value="PROTEIN G1-LIKE2"/>
    <property type="match status" value="1"/>
</dbReference>
<feature type="domain" description="ALOG" evidence="7">
    <location>
        <begin position="267"/>
        <end position="332"/>
    </location>
</feature>
<reference evidence="8 9" key="1">
    <citation type="submission" date="2022-05" db="EMBL/GenBank/DDBJ databases">
        <authorList>
            <consortium name="Genoscope - CEA"/>
            <person name="William W."/>
        </authorList>
    </citation>
    <scope>NUCLEOTIDE SEQUENCE [LARGE SCALE GENOMIC DNA]</scope>
</reference>
<keyword evidence="4" id="KW-0238">DNA-binding</keyword>
<evidence type="ECO:0000313" key="8">
    <source>
        <dbReference type="EMBL" id="CAH3113840.1"/>
    </source>
</evidence>
<keyword evidence="5" id="KW-0804">Transcription</keyword>
<name>A0ABN8NLG5_9CNID</name>
<evidence type="ECO:0000256" key="1">
    <source>
        <dbReference type="ARBA" id="ARBA00004123"/>
    </source>
</evidence>
<dbReference type="EMBL" id="CALNXK010000026">
    <property type="protein sequence ID" value="CAH3113840.1"/>
    <property type="molecule type" value="Genomic_DNA"/>
</dbReference>
<keyword evidence="6" id="KW-0539">Nucleus</keyword>
<dbReference type="PANTHER" id="PTHR31165:SF2">
    <property type="entry name" value="ALOG DOMAIN-CONTAINING PROTEIN"/>
    <property type="match status" value="1"/>
</dbReference>
<evidence type="ECO:0000256" key="4">
    <source>
        <dbReference type="ARBA" id="ARBA00023125"/>
    </source>
</evidence>
<sequence length="332" mass="37059">MSCKPFADFVRSTLLDRLASGAISLKGKVGEVDPPHLVPPLTVEPTKPRLCHEARFLNLWMKQELDIPTKEALALDKVLLSFADSLKNAWVDGLVDNQSVVYSWQRQGGRSMSLNRAIKKLFFTTSKLNIALHLTYITSKENEGDAPSRRLTTLDRKLHPKVQQEFGVPKGHTCDLMALDSNAMTDQDGSCYPILRPTHRRNPVVSISLRKIYQVEPRFWSTLTFSRLSLSDGSCSAFSETPRAVVHGHSLGCLSEKALLITVATITPRDICRFLVHKDKNGKTQVHRNGCHHLGKRGTFDCACPLRLSYKTAESYIGKLRAISHAIGRDGE</sequence>
<keyword evidence="3" id="KW-0805">Transcription regulation</keyword>
<protein>
    <recommendedName>
        <fullName evidence="7">ALOG domain-containing protein</fullName>
    </recommendedName>
</protein>
<comment type="caution">
    <text evidence="8">The sequence shown here is derived from an EMBL/GenBank/DDBJ whole genome shotgun (WGS) entry which is preliminary data.</text>
</comment>
<evidence type="ECO:0000256" key="2">
    <source>
        <dbReference type="ARBA" id="ARBA00010308"/>
    </source>
</evidence>
<comment type="subcellular location">
    <subcellularLocation>
        <location evidence="1">Nucleus</location>
    </subcellularLocation>
</comment>
<dbReference type="Pfam" id="PF04852">
    <property type="entry name" value="ALOG_dom"/>
    <property type="match status" value="1"/>
</dbReference>
<evidence type="ECO:0000259" key="7">
    <source>
        <dbReference type="PROSITE" id="PS51697"/>
    </source>
</evidence>
<evidence type="ECO:0000256" key="5">
    <source>
        <dbReference type="ARBA" id="ARBA00023163"/>
    </source>
</evidence>